<feature type="region of interest" description="Disordered" evidence="2">
    <location>
        <begin position="400"/>
        <end position="422"/>
    </location>
</feature>
<feature type="region of interest" description="Disordered" evidence="2">
    <location>
        <begin position="98"/>
        <end position="117"/>
    </location>
</feature>
<protein>
    <submittedName>
        <fullName evidence="3">Uncharacterized protein</fullName>
    </submittedName>
</protein>
<proteinExistence type="predicted"/>
<accession>A0AAE0C651</accession>
<evidence type="ECO:0000256" key="2">
    <source>
        <dbReference type="SAM" id="MobiDB-lite"/>
    </source>
</evidence>
<reference evidence="3 4" key="1">
    <citation type="journal article" date="2015" name="Genome Biol. Evol.">
        <title>Comparative Genomics of a Bacterivorous Green Alga Reveals Evolutionary Causalities and Consequences of Phago-Mixotrophic Mode of Nutrition.</title>
        <authorList>
            <person name="Burns J.A."/>
            <person name="Paasch A."/>
            <person name="Narechania A."/>
            <person name="Kim E."/>
        </authorList>
    </citation>
    <scope>NUCLEOTIDE SEQUENCE [LARGE SCALE GENOMIC DNA]</scope>
    <source>
        <strain evidence="3 4">PLY_AMNH</strain>
    </source>
</reference>
<keyword evidence="4" id="KW-1185">Reference proteome</keyword>
<organism evidence="3 4">
    <name type="scientific">Cymbomonas tetramitiformis</name>
    <dbReference type="NCBI Taxonomy" id="36881"/>
    <lineage>
        <taxon>Eukaryota</taxon>
        <taxon>Viridiplantae</taxon>
        <taxon>Chlorophyta</taxon>
        <taxon>Pyramimonadophyceae</taxon>
        <taxon>Pyramimonadales</taxon>
        <taxon>Pyramimonadaceae</taxon>
        <taxon>Cymbomonas</taxon>
    </lineage>
</organism>
<evidence type="ECO:0000256" key="1">
    <source>
        <dbReference type="SAM" id="Coils"/>
    </source>
</evidence>
<feature type="region of interest" description="Disordered" evidence="2">
    <location>
        <begin position="522"/>
        <end position="542"/>
    </location>
</feature>
<feature type="compositionally biased region" description="Low complexity" evidence="2">
    <location>
        <begin position="30"/>
        <end position="43"/>
    </location>
</feature>
<feature type="compositionally biased region" description="Low complexity" evidence="2">
    <location>
        <begin position="402"/>
        <end position="420"/>
    </location>
</feature>
<keyword evidence="1" id="KW-0175">Coiled coil</keyword>
<dbReference type="Proteomes" id="UP001190700">
    <property type="component" value="Unassembled WGS sequence"/>
</dbReference>
<feature type="region of interest" description="Disordered" evidence="2">
    <location>
        <begin position="1"/>
        <end position="44"/>
    </location>
</feature>
<evidence type="ECO:0000313" key="4">
    <source>
        <dbReference type="Proteomes" id="UP001190700"/>
    </source>
</evidence>
<name>A0AAE0C651_9CHLO</name>
<comment type="caution">
    <text evidence="3">The sequence shown here is derived from an EMBL/GenBank/DDBJ whole genome shotgun (WGS) entry which is preliminary data.</text>
</comment>
<dbReference type="AlphaFoldDB" id="A0AAE0C651"/>
<feature type="coiled-coil region" evidence="1">
    <location>
        <begin position="282"/>
        <end position="316"/>
    </location>
</feature>
<feature type="compositionally biased region" description="Low complexity" evidence="2">
    <location>
        <begin position="98"/>
        <end position="107"/>
    </location>
</feature>
<dbReference type="EMBL" id="LGRX02027960">
    <property type="protein sequence ID" value="KAK3248564.1"/>
    <property type="molecule type" value="Genomic_DNA"/>
</dbReference>
<feature type="coiled-coil region" evidence="1">
    <location>
        <begin position="152"/>
        <end position="186"/>
    </location>
</feature>
<gene>
    <name evidence="3" type="ORF">CYMTET_41969</name>
</gene>
<sequence length="542" mass="58327">MIAGDVAVPPEEGEQAESWDPPSAEQTIQSPASPSAIPSVARSEPAVAEVPQEIFRGAEVPQEIVRGVRLLAQLLGVHAESELDEVKEAGTRMEVISSLSLPSSAPPNHDSTSEDECGTPKAVIQLLQRVVGHVAQMDLKQKAATWQAHAAVVEMREENAKLHALLNEAKREVDTSKRACSQALKRHREATELGIKTAAEAGMAKGEALLATQAHEEEVAQHAVTSAALKAVTEAYQSEQKDHEAVIEELAATRRELAALQSCHASSCADLARSMHEVEACKAMAEEEHERLRGMLAKAEEQAKASQGKAKVQQRANRVLKMESQIAVEQLRMKGSPVEMPELPNIEEVFQCYCTKAGAESSELSLKERTPAKIMAEDPDFVSACDSWKGTCSTILSCRGNSRAASPQSPRPSSSIPSFDSPHRTPTFITSSCTPNTPATLEHMIGSLKDCLQLRGISLRVKRLGNFKYYLGSKVYTLKVSNGAVVAHMGGGYSSIVDVLGSLSPTAISEKPTCKEANVQKPLIHRDQPPAQPLLTLPSPSA</sequence>
<evidence type="ECO:0000313" key="3">
    <source>
        <dbReference type="EMBL" id="KAK3248564.1"/>
    </source>
</evidence>